<dbReference type="OrthoDB" id="5917215at2"/>
<dbReference type="EMBL" id="SUNE01000007">
    <property type="protein sequence ID" value="MDG5900505.1"/>
    <property type="molecule type" value="Genomic_DNA"/>
</dbReference>
<proteinExistence type="predicted"/>
<dbReference type="RefSeq" id="WP_037430136.1">
    <property type="nucleotide sequence ID" value="NZ_AP026732.1"/>
</dbReference>
<protein>
    <submittedName>
        <fullName evidence="2">DUF2799 domain-containing protein</fullName>
    </submittedName>
</protein>
<dbReference type="GeneID" id="75187335"/>
<dbReference type="AlphaFoldDB" id="A0A1E3UUN5"/>
<organism evidence="2">
    <name type="scientific">Shewanella xiamenensis</name>
    <dbReference type="NCBI Taxonomy" id="332186"/>
    <lineage>
        <taxon>Bacteria</taxon>
        <taxon>Pseudomonadati</taxon>
        <taxon>Pseudomonadota</taxon>
        <taxon>Gammaproteobacteria</taxon>
        <taxon>Alteromonadales</taxon>
        <taxon>Shewanellaceae</taxon>
        <taxon>Shewanella</taxon>
    </lineage>
</organism>
<comment type="caution">
    <text evidence="2">The sequence shown here is derived from an EMBL/GenBank/DDBJ whole genome shotgun (WGS) entry which is preliminary data.</text>
</comment>
<evidence type="ECO:0000313" key="3">
    <source>
        <dbReference type="EMBL" id="MDI5834025.1"/>
    </source>
</evidence>
<reference evidence="3 5" key="3">
    <citation type="submission" date="2022-09" db="EMBL/GenBank/DDBJ databases">
        <title>The outer-membrane cytochrome OmcA is essential for infection of Shewanella oneidensis by a zebrafish-associated bacteriophage.</title>
        <authorList>
            <person name="Grenfell A.W."/>
            <person name="Intile P."/>
            <person name="Mcfarlane J."/>
            <person name="Leung D."/>
            <person name="Abdalla K."/>
            <person name="Wold M."/>
            <person name="Kees E."/>
            <person name="Gralnick J."/>
        </authorList>
    </citation>
    <scope>NUCLEOTIDE SEQUENCE [LARGE SCALE GENOMIC DNA]</scope>
    <source>
        <strain evidence="3 5">NF-5</strain>
    </source>
</reference>
<dbReference type="InterPro" id="IPR021242">
    <property type="entry name" value="DUF2799"/>
</dbReference>
<feature type="coiled-coil region" evidence="1">
    <location>
        <begin position="127"/>
        <end position="167"/>
    </location>
</feature>
<keyword evidence="5" id="KW-1185">Reference proteome</keyword>
<evidence type="ECO:0000313" key="2">
    <source>
        <dbReference type="EMBL" id="MDG5900505.1"/>
    </source>
</evidence>
<reference evidence="2" key="1">
    <citation type="journal article" date="2019" name="Int J Environ Res Public Health">
        <title>Characterization of Chromosome-Mediated BlaOXA-894 in Shewanella xiamenensis Isolated from Pig Wastewater.</title>
        <authorList>
            <person name="Zou H."/>
            <person name="Zhou Z."/>
            <person name="Xia H."/>
            <person name="Zhao Q."/>
            <person name="Li X."/>
        </authorList>
    </citation>
    <scope>NUCLEOTIDE SEQUENCE</scope>
    <source>
        <strain evidence="2">2015oxa</strain>
    </source>
</reference>
<evidence type="ECO:0000313" key="4">
    <source>
        <dbReference type="EMBL" id="MDV5391613.1"/>
    </source>
</evidence>
<reference evidence="4" key="4">
    <citation type="submission" date="2023-05" db="EMBL/GenBank/DDBJ databases">
        <title>Colonisation of extended spectrum b-lactamase- and carbapenemase-producing bacteria on hospital surfaces from low- and middle-income countries.</title>
        <authorList>
            <person name="Nieto-Rosado M."/>
            <person name="Sands K."/>
            <person name="Iregbu K."/>
            <person name="Zahra R."/>
            <person name="Mazarati J.B."/>
            <person name="Mehtar S."/>
            <person name="Barnards-Group B."/>
            <person name="Walsh T.R."/>
        </authorList>
    </citation>
    <scope>NUCLEOTIDE SEQUENCE</scope>
    <source>
        <strain evidence="4">PP-E493</strain>
    </source>
</reference>
<dbReference type="EMBL" id="JAOTLW010000032">
    <property type="protein sequence ID" value="MDI5834025.1"/>
    <property type="molecule type" value="Genomic_DNA"/>
</dbReference>
<gene>
    <name evidence="2" type="ORF">E2650_11535</name>
    <name evidence="3" type="ORF">ODY93_20780</name>
    <name evidence="4" type="ORF">QM089_15455</name>
</gene>
<dbReference type="Proteomes" id="UP001159075">
    <property type="component" value="Unassembled WGS sequence"/>
</dbReference>
<dbReference type="EMBL" id="JASGOQ010000001">
    <property type="protein sequence ID" value="MDV5391613.1"/>
    <property type="molecule type" value="Genomic_DNA"/>
</dbReference>
<keyword evidence="1" id="KW-0175">Coiled coil</keyword>
<evidence type="ECO:0000313" key="5">
    <source>
        <dbReference type="Proteomes" id="UP001159075"/>
    </source>
</evidence>
<dbReference type="Proteomes" id="UP001187859">
    <property type="component" value="Unassembled WGS sequence"/>
</dbReference>
<accession>A0A1E3UUN5</accession>
<name>A0A1E3UUN5_9GAMM</name>
<sequence length="182" mass="21131">MRYLNFALALTALSLTQCTSLSLEECRDNDWYATGLADGNRGAAASRLNQYQQDCREFNLKVDATQWQQGYQQGLMSYCLPENGYRIGLAGEYYYGVCNNNQFVERYNQGHEQYLINKRLAEIADRLNAIDSEISSINNKLNNLTDKAELLRQKNILLNEKNHLLDESLRLRHGDIRFQFRF</sequence>
<reference evidence="2" key="2">
    <citation type="submission" date="2019-04" db="EMBL/GenBank/DDBJ databases">
        <authorList>
            <person name="Zou H."/>
        </authorList>
    </citation>
    <scope>NUCLEOTIDE SEQUENCE</scope>
    <source>
        <strain evidence="2">2015oxa</strain>
    </source>
</reference>
<dbReference type="Proteomes" id="UP001152518">
    <property type="component" value="Unassembled WGS sequence"/>
</dbReference>
<dbReference type="Pfam" id="PF10973">
    <property type="entry name" value="DUF2799"/>
    <property type="match status" value="1"/>
</dbReference>
<evidence type="ECO:0000256" key="1">
    <source>
        <dbReference type="SAM" id="Coils"/>
    </source>
</evidence>